<name>A0A4Y2BH81_ARAVE</name>
<organism evidence="1 2">
    <name type="scientific">Araneus ventricosus</name>
    <name type="common">Orbweaver spider</name>
    <name type="synonym">Epeira ventricosa</name>
    <dbReference type="NCBI Taxonomy" id="182803"/>
    <lineage>
        <taxon>Eukaryota</taxon>
        <taxon>Metazoa</taxon>
        <taxon>Ecdysozoa</taxon>
        <taxon>Arthropoda</taxon>
        <taxon>Chelicerata</taxon>
        <taxon>Arachnida</taxon>
        <taxon>Araneae</taxon>
        <taxon>Araneomorphae</taxon>
        <taxon>Entelegynae</taxon>
        <taxon>Araneoidea</taxon>
        <taxon>Araneidae</taxon>
        <taxon>Araneus</taxon>
    </lineage>
</organism>
<dbReference type="AlphaFoldDB" id="A0A4Y2BH81"/>
<protein>
    <submittedName>
        <fullName evidence="1">Uncharacterized protein</fullName>
    </submittedName>
</protein>
<keyword evidence="2" id="KW-1185">Reference proteome</keyword>
<gene>
    <name evidence="1" type="ORF">AVEN_28018_1</name>
</gene>
<reference evidence="1 2" key="1">
    <citation type="journal article" date="2019" name="Sci. Rep.">
        <title>Orb-weaving spider Araneus ventricosus genome elucidates the spidroin gene catalogue.</title>
        <authorList>
            <person name="Kono N."/>
            <person name="Nakamura H."/>
            <person name="Ohtoshi R."/>
            <person name="Moran D.A.P."/>
            <person name="Shinohara A."/>
            <person name="Yoshida Y."/>
            <person name="Fujiwara M."/>
            <person name="Mori M."/>
            <person name="Tomita M."/>
            <person name="Arakawa K."/>
        </authorList>
    </citation>
    <scope>NUCLEOTIDE SEQUENCE [LARGE SCALE GENOMIC DNA]</scope>
</reference>
<comment type="caution">
    <text evidence="1">The sequence shown here is derived from an EMBL/GenBank/DDBJ whole genome shotgun (WGS) entry which is preliminary data.</text>
</comment>
<accession>A0A4Y2BH81</accession>
<evidence type="ECO:0000313" key="2">
    <source>
        <dbReference type="Proteomes" id="UP000499080"/>
    </source>
</evidence>
<sequence length="126" mass="14141">MASTQGKTTQDAVWITETFSENGATQILNNSLWKTPTKCDVDKILAAKFLGNSEGHLVPHNFETCLEDKDDTSPNFHSSMTMMDPDKFHVHQDLYTGWILGGIESLTFNHPVPNQRLPSDHSDHDN</sequence>
<evidence type="ECO:0000313" key="1">
    <source>
        <dbReference type="EMBL" id="GBL90919.1"/>
    </source>
</evidence>
<dbReference type="Proteomes" id="UP000499080">
    <property type="component" value="Unassembled WGS sequence"/>
</dbReference>
<proteinExistence type="predicted"/>
<dbReference type="EMBL" id="BGPR01000075">
    <property type="protein sequence ID" value="GBL90919.1"/>
    <property type="molecule type" value="Genomic_DNA"/>
</dbReference>